<dbReference type="AlphaFoldDB" id="A0AAX4HJ12"/>
<reference evidence="3 4" key="1">
    <citation type="submission" date="2023-11" db="EMBL/GenBank/DDBJ databases">
        <title>Peredibacter starrii A3.12.</title>
        <authorList>
            <person name="Mitchell R.J."/>
        </authorList>
    </citation>
    <scope>NUCLEOTIDE SEQUENCE [LARGE SCALE GENOMIC DNA]</scope>
    <source>
        <strain evidence="3 4">A3.12</strain>
    </source>
</reference>
<dbReference type="RefSeq" id="WP_321389541.1">
    <property type="nucleotide sequence ID" value="NZ_CP139487.1"/>
</dbReference>
<protein>
    <recommendedName>
        <fullName evidence="5">Secreted protein</fullName>
    </recommendedName>
</protein>
<accession>A0AAX4HJ12</accession>
<feature type="compositionally biased region" description="Basic and acidic residues" evidence="1">
    <location>
        <begin position="136"/>
        <end position="147"/>
    </location>
</feature>
<dbReference type="EMBL" id="CP139487">
    <property type="protein sequence ID" value="WPU63226.1"/>
    <property type="molecule type" value="Genomic_DNA"/>
</dbReference>
<name>A0AAX4HJ12_9BACT</name>
<sequence>MKHILTSLALAVFFVINVAHAQNVRVQRVRTLGPMNHKVIFQSQTLKPVKNTNYLAGKLVVQWGVHVYEVVKGFYTCNRNYSCRLVDYKRVASYEKCIVKNGNVSCRKRIDGGGYSSGSSYDDRGVSENPDAVEDEFGRRDSHRDSYDNYSEFPARVGGEYDDIHF</sequence>
<keyword evidence="2" id="KW-0732">Signal</keyword>
<feature type="chain" id="PRO_5043410685" description="Secreted protein" evidence="2">
    <location>
        <begin position="22"/>
        <end position="166"/>
    </location>
</feature>
<evidence type="ECO:0000313" key="3">
    <source>
        <dbReference type="EMBL" id="WPU63226.1"/>
    </source>
</evidence>
<feature type="region of interest" description="Disordered" evidence="1">
    <location>
        <begin position="117"/>
        <end position="166"/>
    </location>
</feature>
<evidence type="ECO:0000256" key="2">
    <source>
        <dbReference type="SAM" id="SignalP"/>
    </source>
</evidence>
<evidence type="ECO:0000256" key="1">
    <source>
        <dbReference type="SAM" id="MobiDB-lite"/>
    </source>
</evidence>
<proteinExistence type="predicted"/>
<dbReference type="Proteomes" id="UP001324634">
    <property type="component" value="Chromosome"/>
</dbReference>
<feature type="signal peptide" evidence="2">
    <location>
        <begin position="1"/>
        <end position="21"/>
    </location>
</feature>
<evidence type="ECO:0008006" key="5">
    <source>
        <dbReference type="Google" id="ProtNLM"/>
    </source>
</evidence>
<organism evidence="3 4">
    <name type="scientific">Peredibacter starrii</name>
    <dbReference type="NCBI Taxonomy" id="28202"/>
    <lineage>
        <taxon>Bacteria</taxon>
        <taxon>Pseudomonadati</taxon>
        <taxon>Bdellovibrionota</taxon>
        <taxon>Bacteriovoracia</taxon>
        <taxon>Bacteriovoracales</taxon>
        <taxon>Bacteriovoracaceae</taxon>
        <taxon>Peredibacter</taxon>
    </lineage>
</organism>
<keyword evidence="4" id="KW-1185">Reference proteome</keyword>
<dbReference type="KEGG" id="psti:SOO65_11075"/>
<gene>
    <name evidence="3" type="ORF">SOO65_11075</name>
</gene>
<evidence type="ECO:0000313" key="4">
    <source>
        <dbReference type="Proteomes" id="UP001324634"/>
    </source>
</evidence>